<reference evidence="2" key="1">
    <citation type="journal article" date="2015" name="Nat. Genet.">
        <title>The genome and transcriptome of the zoonotic hookworm Ancylostoma ceylanicum identify infection-specific gene families.</title>
        <authorList>
            <person name="Schwarz E.M."/>
            <person name="Hu Y."/>
            <person name="Antoshechkin I."/>
            <person name="Miller M.M."/>
            <person name="Sternberg P.W."/>
            <person name="Aroian R.V."/>
        </authorList>
    </citation>
    <scope>NUCLEOTIDE SEQUENCE</scope>
    <source>
        <strain evidence="2">HY135</strain>
    </source>
</reference>
<sequence>MDKLSSKLTVSQWNQLLQIKSDVDSCLKPYGSSTSTVLSKLGAGVSSSLQSQYSTLLSYGASTTKSTGKSCSGIRPMMYNKVCPMMLSSTIQKTITTCKGKMSSNEWNCLKSKGTALFRFNLYQT</sequence>
<accession>A0A016W6W9</accession>
<protein>
    <submittedName>
        <fullName evidence="1">Uncharacterized protein</fullName>
    </submittedName>
</protein>
<dbReference type="OrthoDB" id="10446804at2759"/>
<evidence type="ECO:0000313" key="2">
    <source>
        <dbReference type="Proteomes" id="UP000024635"/>
    </source>
</evidence>
<name>A0A016W6W9_9BILA</name>
<dbReference type="Proteomes" id="UP000024635">
    <property type="component" value="Unassembled WGS sequence"/>
</dbReference>
<dbReference type="EMBL" id="JARK01000667">
    <property type="protein sequence ID" value="EYC35390.1"/>
    <property type="molecule type" value="Genomic_DNA"/>
</dbReference>
<comment type="caution">
    <text evidence="1">The sequence shown here is derived from an EMBL/GenBank/DDBJ whole genome shotgun (WGS) entry which is preliminary data.</text>
</comment>
<evidence type="ECO:0000313" key="1">
    <source>
        <dbReference type="EMBL" id="EYC35390.1"/>
    </source>
</evidence>
<organism evidence="1 2">
    <name type="scientific">Ancylostoma ceylanicum</name>
    <dbReference type="NCBI Taxonomy" id="53326"/>
    <lineage>
        <taxon>Eukaryota</taxon>
        <taxon>Metazoa</taxon>
        <taxon>Ecdysozoa</taxon>
        <taxon>Nematoda</taxon>
        <taxon>Chromadorea</taxon>
        <taxon>Rhabditida</taxon>
        <taxon>Rhabditina</taxon>
        <taxon>Rhabditomorpha</taxon>
        <taxon>Strongyloidea</taxon>
        <taxon>Ancylostomatidae</taxon>
        <taxon>Ancylostomatinae</taxon>
        <taxon>Ancylostoma</taxon>
    </lineage>
</organism>
<gene>
    <name evidence="1" type="primary">Acey_s1067.g3528</name>
    <name evidence="1" type="ORF">Y032_1067g3528</name>
</gene>
<dbReference type="AlphaFoldDB" id="A0A016W6W9"/>
<proteinExistence type="predicted"/>
<keyword evidence="2" id="KW-1185">Reference proteome</keyword>